<protein>
    <submittedName>
        <fullName evidence="1">Uncharacterized protein</fullName>
    </submittedName>
</protein>
<reference evidence="1 2" key="1">
    <citation type="journal article" date="2015" name="BMC Genomics">
        <title>Comparative genomics and metabolic profiling of the genus Lysobacter.</title>
        <authorList>
            <person name="de Bruijn I."/>
            <person name="Cheng X."/>
            <person name="de Jager V."/>
            <person name="Exposito R.G."/>
            <person name="Watrous J."/>
            <person name="Patel N."/>
            <person name="Postma J."/>
            <person name="Dorrestein P.C."/>
            <person name="Kobayashi D."/>
            <person name="Raaijmakers J.M."/>
        </authorList>
    </citation>
    <scope>NUCLEOTIDE SEQUENCE [LARGE SCALE GENOMIC DNA]</scope>
    <source>
        <strain evidence="1 2">76</strain>
    </source>
</reference>
<dbReference type="AlphaFoldDB" id="A0A0S2F825"/>
<accession>A0A0S2F825</accession>
<evidence type="ECO:0000313" key="1">
    <source>
        <dbReference type="EMBL" id="ALN79703.1"/>
    </source>
</evidence>
<dbReference type="PATRIC" id="fig|84531.8.peg.1575"/>
<proteinExistence type="predicted"/>
<dbReference type="KEGG" id="lab:LA76x_1547"/>
<sequence length="40" mass="5005">MRCCTQHFHNLFSLTRKRPLNPDRTFYDHTTHQFRIDNKK</sequence>
<name>A0A0S2F825_LYSAN</name>
<organism evidence="1 2">
    <name type="scientific">Lysobacter antibioticus</name>
    <dbReference type="NCBI Taxonomy" id="84531"/>
    <lineage>
        <taxon>Bacteria</taxon>
        <taxon>Pseudomonadati</taxon>
        <taxon>Pseudomonadota</taxon>
        <taxon>Gammaproteobacteria</taxon>
        <taxon>Lysobacterales</taxon>
        <taxon>Lysobacteraceae</taxon>
        <taxon>Lysobacter</taxon>
    </lineage>
</organism>
<keyword evidence="2" id="KW-1185">Reference proteome</keyword>
<evidence type="ECO:0000313" key="2">
    <source>
        <dbReference type="Proteomes" id="UP000060787"/>
    </source>
</evidence>
<gene>
    <name evidence="1" type="ORF">LA76x_1547</name>
</gene>
<dbReference type="EMBL" id="CP011129">
    <property type="protein sequence ID" value="ALN79703.1"/>
    <property type="molecule type" value="Genomic_DNA"/>
</dbReference>
<dbReference type="Proteomes" id="UP000060787">
    <property type="component" value="Chromosome"/>
</dbReference>